<evidence type="ECO:0000313" key="2">
    <source>
        <dbReference type="Proteomes" id="UP000664414"/>
    </source>
</evidence>
<accession>A0A8J7PIU2</accession>
<gene>
    <name evidence="1" type="ORF">J0H12_03440</name>
</gene>
<name>A0A8J7PIU2_9PROT</name>
<sequence length="54" mass="6082">MEDMLLILDKMPDSQSYQGWIRDPIVRACGDIIMDAFHHIVGLGCSLKMDPSAF</sequence>
<evidence type="ECO:0000313" key="1">
    <source>
        <dbReference type="EMBL" id="MBN9412965.1"/>
    </source>
</evidence>
<reference evidence="1" key="1">
    <citation type="submission" date="2021-02" db="EMBL/GenBank/DDBJ databases">
        <title>Thiocyanate and organic carbon inputs drive convergent selection for specific autotrophic Afipia and Thiobacillus strains within complex microbiomes.</title>
        <authorList>
            <person name="Huddy R.J."/>
            <person name="Sachdeva R."/>
            <person name="Kadzinga F."/>
            <person name="Kantor R.S."/>
            <person name="Harrison S.T.L."/>
            <person name="Banfield J.F."/>
        </authorList>
    </citation>
    <scope>NUCLEOTIDE SEQUENCE</scope>
    <source>
        <strain evidence="1">SCN18_10_11_15_R4_P_38_20</strain>
    </source>
</reference>
<dbReference type="EMBL" id="JAFKGL010000014">
    <property type="protein sequence ID" value="MBN9412965.1"/>
    <property type="molecule type" value="Genomic_DNA"/>
</dbReference>
<organism evidence="1 2">
    <name type="scientific">Candidatus Paracaedimonas acanthamoebae</name>
    <dbReference type="NCBI Taxonomy" id="244581"/>
    <lineage>
        <taxon>Bacteria</taxon>
        <taxon>Pseudomonadati</taxon>
        <taxon>Pseudomonadota</taxon>
        <taxon>Alphaproteobacteria</taxon>
        <taxon>Holosporales</taxon>
        <taxon>Caedimonadaceae</taxon>
        <taxon>Candidatus Paracaedimonas</taxon>
    </lineage>
</organism>
<dbReference type="Proteomes" id="UP000664414">
    <property type="component" value="Unassembled WGS sequence"/>
</dbReference>
<comment type="caution">
    <text evidence="1">The sequence shown here is derived from an EMBL/GenBank/DDBJ whole genome shotgun (WGS) entry which is preliminary data.</text>
</comment>
<proteinExistence type="predicted"/>
<protein>
    <submittedName>
        <fullName evidence="1">Uncharacterized protein</fullName>
    </submittedName>
</protein>
<dbReference type="AlphaFoldDB" id="A0A8J7PIU2"/>